<keyword evidence="9" id="KW-1185">Reference proteome</keyword>
<dbReference type="PANTHER" id="PTHR10317">
    <property type="entry name" value="EUKARYOTIC TRANSLATION INITIATION FACTOR 3 SUBUNIT E"/>
    <property type="match status" value="1"/>
</dbReference>
<comment type="function">
    <text evidence="4">Component of the eukaryotic translation initiation factor 3 (eIF-3) complex, which is involved in protein synthesis of a specialized repertoire of mRNAs and, together with other initiation factors, stimulates binding of mRNA and methionyl-tRNAi to the 40S ribosome. The eIF-3 complex specifically targets and initiates translation of a subset of mRNAs involved in cell proliferation.</text>
</comment>
<reference evidence="8" key="1">
    <citation type="submission" date="2023-03" db="EMBL/GenBank/DDBJ databases">
        <title>Mating type loci evolution in Malassezia.</title>
        <authorList>
            <person name="Coelho M.A."/>
        </authorList>
    </citation>
    <scope>NUCLEOTIDE SEQUENCE</scope>
    <source>
        <strain evidence="8">CBS 10434</strain>
    </source>
</reference>
<evidence type="ECO:0000313" key="9">
    <source>
        <dbReference type="Proteomes" id="UP001220961"/>
    </source>
</evidence>
<keyword evidence="2 4" id="KW-0396">Initiation factor</keyword>
<dbReference type="PIRSF" id="PIRSF016255">
    <property type="entry name" value="eIF3e_su6"/>
    <property type="match status" value="1"/>
</dbReference>
<dbReference type="InterPro" id="IPR011990">
    <property type="entry name" value="TPR-like_helical_dom_sf"/>
</dbReference>
<proteinExistence type="inferred from homology"/>
<dbReference type="SUPFAM" id="SSF46785">
    <property type="entry name" value="Winged helix' DNA-binding domain"/>
    <property type="match status" value="1"/>
</dbReference>
<comment type="similarity">
    <text evidence="4 5">Belongs to the eIF-3 subunit E family.</text>
</comment>
<comment type="subunit">
    <text evidence="4 5">Component of the eukaryotic translation initiation factor 3 (eIF-3) complex.</text>
</comment>
<dbReference type="InterPro" id="IPR036390">
    <property type="entry name" value="WH_DNA-bd_sf"/>
</dbReference>
<evidence type="ECO:0000256" key="2">
    <source>
        <dbReference type="ARBA" id="ARBA00022540"/>
    </source>
</evidence>
<dbReference type="HAMAP" id="MF_03004">
    <property type="entry name" value="eIF3e"/>
    <property type="match status" value="1"/>
</dbReference>
<feature type="region of interest" description="Disordered" evidence="6">
    <location>
        <begin position="449"/>
        <end position="484"/>
    </location>
</feature>
<evidence type="ECO:0000256" key="5">
    <source>
        <dbReference type="PIRNR" id="PIRNR016255"/>
    </source>
</evidence>
<dbReference type="GO" id="GO:0016282">
    <property type="term" value="C:eukaryotic 43S preinitiation complex"/>
    <property type="evidence" value="ECO:0007669"/>
    <property type="project" value="UniProtKB-UniRule"/>
</dbReference>
<dbReference type="Proteomes" id="UP001220961">
    <property type="component" value="Chromosome 2"/>
</dbReference>
<dbReference type="GO" id="GO:0003743">
    <property type="term" value="F:translation initiation factor activity"/>
    <property type="evidence" value="ECO:0007669"/>
    <property type="project" value="UniProtKB-UniRule"/>
</dbReference>
<dbReference type="EMBL" id="CP119909">
    <property type="protein sequence ID" value="WFD18983.1"/>
    <property type="molecule type" value="Genomic_DNA"/>
</dbReference>
<gene>
    <name evidence="4 8" type="primary">INT6</name>
    <name evidence="8" type="ORF">MCAP1_001196</name>
</gene>
<dbReference type="AlphaFoldDB" id="A0AAF0IVY7"/>
<dbReference type="InterPro" id="IPR019010">
    <property type="entry name" value="eIF3e_N"/>
</dbReference>
<keyword evidence="1 4" id="KW-0963">Cytoplasm</keyword>
<sequence length="484" mass="54964">MAEYDLTQKLLAYVDPQLGLGLLSHLSTKGVFDARDLAKAQYELAKHTSMVDVSLQFHQQAYPGEPVPEALNQLKSQVDERRQKLEKEADQVVSIVKDPSVANALKQDKTPNLEWLQQNHNLSADQIQALYQYGRLLFSCGNYSKAASYLYHYRELVPDSSYSESVLWGQLACHILSNEWERALEALVALREHIDSLRVPAPAKDAALTHEDILQKRVWLLHWSLFVFFHHAAGRVKLVELYLSPNYLNAMQMSCWWLLRYLVAALVLTRRATPRGYMVESNGTSNKLSTQAALREVTKVIQMEAYRLQPDPVVDFFRLLYVELDFEGAQAELAKATELAHSDVFVQLHADAFVEQARFLVSEVYCRIHQKIDIADLATRLNLSREEGNKWVEKLVAETKADAQINVQEGVVLMNQNRPVVYQSVIDKTRGVALRTSALAQAIERRVGDTQRLDRKAGDDVEQEDVDVDAEEEDMEAEPEAETA</sequence>
<evidence type="ECO:0000256" key="6">
    <source>
        <dbReference type="SAM" id="MobiDB-lite"/>
    </source>
</evidence>
<dbReference type="Gene3D" id="1.25.40.10">
    <property type="entry name" value="Tetratricopeptide repeat domain"/>
    <property type="match status" value="1"/>
</dbReference>
<feature type="compositionally biased region" description="Basic and acidic residues" evidence="6">
    <location>
        <begin position="449"/>
        <end position="459"/>
    </location>
</feature>
<dbReference type="GO" id="GO:0001732">
    <property type="term" value="P:formation of cytoplasmic translation initiation complex"/>
    <property type="evidence" value="ECO:0007669"/>
    <property type="project" value="UniProtKB-UniRule"/>
</dbReference>
<dbReference type="PROSITE" id="PS50250">
    <property type="entry name" value="PCI"/>
    <property type="match status" value="1"/>
</dbReference>
<dbReference type="CDD" id="cd21378">
    <property type="entry name" value="eIF3E"/>
    <property type="match status" value="1"/>
</dbReference>
<evidence type="ECO:0000259" key="7">
    <source>
        <dbReference type="PROSITE" id="PS50250"/>
    </source>
</evidence>
<dbReference type="GO" id="GO:0033290">
    <property type="term" value="C:eukaryotic 48S preinitiation complex"/>
    <property type="evidence" value="ECO:0007669"/>
    <property type="project" value="UniProtKB-UniRule"/>
</dbReference>
<feature type="compositionally biased region" description="Acidic residues" evidence="6">
    <location>
        <begin position="460"/>
        <end position="484"/>
    </location>
</feature>
<organism evidence="8 9">
    <name type="scientific">Malassezia caprae</name>
    <dbReference type="NCBI Taxonomy" id="1381934"/>
    <lineage>
        <taxon>Eukaryota</taxon>
        <taxon>Fungi</taxon>
        <taxon>Dikarya</taxon>
        <taxon>Basidiomycota</taxon>
        <taxon>Ustilaginomycotina</taxon>
        <taxon>Malasseziomycetes</taxon>
        <taxon>Malasseziales</taxon>
        <taxon>Malasseziaceae</taxon>
        <taxon>Malassezia</taxon>
    </lineage>
</organism>
<accession>A0AAF0IVY7</accession>
<dbReference type="Pfam" id="PF09440">
    <property type="entry name" value="eIF3_N"/>
    <property type="match status" value="1"/>
</dbReference>
<protein>
    <recommendedName>
        <fullName evidence="4 5">Eukaryotic translation initiation factor 3 subunit E</fullName>
        <shortName evidence="4">eIF3e</shortName>
    </recommendedName>
</protein>
<keyword evidence="3 4" id="KW-0648">Protein biosynthesis</keyword>
<evidence type="ECO:0000313" key="8">
    <source>
        <dbReference type="EMBL" id="WFD18983.1"/>
    </source>
</evidence>
<dbReference type="GO" id="GO:0071540">
    <property type="term" value="C:eukaryotic translation initiation factor 3 complex, eIF3e"/>
    <property type="evidence" value="ECO:0007669"/>
    <property type="project" value="UniProtKB-UniRule"/>
</dbReference>
<dbReference type="Pfam" id="PF01399">
    <property type="entry name" value="PCI"/>
    <property type="match status" value="1"/>
</dbReference>
<evidence type="ECO:0000256" key="3">
    <source>
        <dbReference type="ARBA" id="ARBA00022917"/>
    </source>
</evidence>
<name>A0AAF0IVY7_9BASI</name>
<evidence type="ECO:0000256" key="1">
    <source>
        <dbReference type="ARBA" id="ARBA00022490"/>
    </source>
</evidence>
<comment type="subcellular location">
    <subcellularLocation>
        <location evidence="4 5">Cytoplasm</location>
    </subcellularLocation>
</comment>
<dbReference type="SUPFAM" id="SSF48452">
    <property type="entry name" value="TPR-like"/>
    <property type="match status" value="1"/>
</dbReference>
<feature type="domain" description="PCI" evidence="7">
    <location>
        <begin position="239"/>
        <end position="419"/>
    </location>
</feature>
<dbReference type="SMART" id="SM01186">
    <property type="entry name" value="eIF3_N"/>
    <property type="match status" value="1"/>
</dbReference>
<dbReference type="InterPro" id="IPR000717">
    <property type="entry name" value="PCI_dom"/>
</dbReference>
<evidence type="ECO:0000256" key="4">
    <source>
        <dbReference type="HAMAP-Rule" id="MF_03004"/>
    </source>
</evidence>
<dbReference type="InterPro" id="IPR016650">
    <property type="entry name" value="eIF3e"/>
</dbReference>